<dbReference type="Proteomes" id="UP001159363">
    <property type="component" value="Chromosome 8"/>
</dbReference>
<proteinExistence type="predicted"/>
<keyword evidence="2" id="KW-1185">Reference proteome</keyword>
<evidence type="ECO:0000313" key="2">
    <source>
        <dbReference type="Proteomes" id="UP001159363"/>
    </source>
</evidence>
<accession>A0ABQ9GU21</accession>
<comment type="caution">
    <text evidence="1">The sequence shown here is derived from an EMBL/GenBank/DDBJ whole genome shotgun (WGS) entry which is preliminary data.</text>
</comment>
<sequence>MAHTFIAKKKTLNEGKLVTVTLWLKGFITASEKRVDGLVDLLKNAERNKTPILVLSDCRQTYIRPSMIKKDGSNNIAASCVNVEENRQLRLRSLLKPFDISSDCLFCGEEASERNLPGNFNNEDMRVRPSYKHKEECFKKLCVFIDENENCQLKLAYLVGFMGENAYSASQLKDKLVTHYGDSIFITENPGRSSVVDMKGKPGVILYDKWYSKRKASQCDEKLSTDTMN</sequence>
<dbReference type="EMBL" id="JARBHB010000009">
    <property type="protein sequence ID" value="KAJ8875533.1"/>
    <property type="molecule type" value="Genomic_DNA"/>
</dbReference>
<protein>
    <submittedName>
        <fullName evidence="1">Uncharacterized protein</fullName>
    </submittedName>
</protein>
<name>A0ABQ9GU21_9NEOP</name>
<organism evidence="1 2">
    <name type="scientific">Dryococelus australis</name>
    <dbReference type="NCBI Taxonomy" id="614101"/>
    <lineage>
        <taxon>Eukaryota</taxon>
        <taxon>Metazoa</taxon>
        <taxon>Ecdysozoa</taxon>
        <taxon>Arthropoda</taxon>
        <taxon>Hexapoda</taxon>
        <taxon>Insecta</taxon>
        <taxon>Pterygota</taxon>
        <taxon>Neoptera</taxon>
        <taxon>Polyneoptera</taxon>
        <taxon>Phasmatodea</taxon>
        <taxon>Verophasmatodea</taxon>
        <taxon>Anareolatae</taxon>
        <taxon>Phasmatidae</taxon>
        <taxon>Eurycanthinae</taxon>
        <taxon>Dryococelus</taxon>
    </lineage>
</organism>
<reference evidence="1 2" key="1">
    <citation type="submission" date="2023-02" db="EMBL/GenBank/DDBJ databases">
        <title>LHISI_Scaffold_Assembly.</title>
        <authorList>
            <person name="Stuart O.P."/>
            <person name="Cleave R."/>
            <person name="Magrath M.J.L."/>
            <person name="Mikheyev A.S."/>
        </authorList>
    </citation>
    <scope>NUCLEOTIDE SEQUENCE [LARGE SCALE GENOMIC DNA]</scope>
    <source>
        <strain evidence="1">Daus_M_001</strain>
        <tissue evidence="1">Leg muscle</tissue>
    </source>
</reference>
<gene>
    <name evidence="1" type="ORF">PR048_023428</name>
</gene>
<evidence type="ECO:0000313" key="1">
    <source>
        <dbReference type="EMBL" id="KAJ8875533.1"/>
    </source>
</evidence>